<dbReference type="InterPro" id="IPR016188">
    <property type="entry name" value="PurM-like_N"/>
</dbReference>
<evidence type="ECO:0000313" key="4">
    <source>
        <dbReference type="EMBL" id="SFM30547.1"/>
    </source>
</evidence>
<sequence length="350" mass="36790">MSSKKTITMEHGAGGQFMQELIGGMILKNITQRSAGTVGLDDLDDGSTISLPEELEDGAELVMTTDSHVVDPLFFPGGDIGKLAVCGTVNDLTVMGARPLALTCAIILPEGFELSVFEDIMKSMNLAAEEAGVAIITGDTKTIQGNKLDSMVINTTGVGIAPKVIRDNGLSAGDTIIVTGNLGDHGIALLSHREGFDFETKLVSDVSPVNDLLKGPLSLRTEDNQPVITAMKDPTRGGLASSINEMAQKSGVGIVLEESDIPVDMAVNTACEMLGLNPLEIANEGKAVIGVRPEYAEEVLELLRSHKYGANARIVGKAVSENTGKVLLRTSIGSLRQLGMPVGDPIPRVC</sequence>
<dbReference type="Pfam" id="PF00586">
    <property type="entry name" value="AIRS"/>
    <property type="match status" value="1"/>
</dbReference>
<dbReference type="InterPro" id="IPR011854">
    <property type="entry name" value="HypE"/>
</dbReference>
<dbReference type="SUPFAM" id="SSF56042">
    <property type="entry name" value="PurM C-terminal domain-like"/>
    <property type="match status" value="1"/>
</dbReference>
<dbReference type="OrthoDB" id="31494at2157"/>
<dbReference type="Pfam" id="PF02769">
    <property type="entry name" value="AIRS_C"/>
    <property type="match status" value="1"/>
</dbReference>
<dbReference type="InterPro" id="IPR036676">
    <property type="entry name" value="PurM-like_C_sf"/>
</dbReference>
<dbReference type="EMBL" id="FOUJ01000001">
    <property type="protein sequence ID" value="SFM30547.1"/>
    <property type="molecule type" value="Genomic_DNA"/>
</dbReference>
<evidence type="ECO:0000256" key="1">
    <source>
        <dbReference type="ARBA" id="ARBA00006243"/>
    </source>
</evidence>
<dbReference type="PANTHER" id="PTHR30303:SF0">
    <property type="entry name" value="CARBAMOYL DEHYDRATASE HYPE"/>
    <property type="match status" value="1"/>
</dbReference>
<dbReference type="STRING" id="487685.SAMN04488696_0855"/>
<proteinExistence type="inferred from homology"/>
<evidence type="ECO:0000259" key="2">
    <source>
        <dbReference type="Pfam" id="PF00586"/>
    </source>
</evidence>
<dbReference type="RefSeq" id="WP_091933557.1">
    <property type="nucleotide sequence ID" value="NZ_FOUJ01000001.1"/>
</dbReference>
<gene>
    <name evidence="4" type="ORF">SAMN04488696_0855</name>
</gene>
<protein>
    <submittedName>
        <fullName evidence="4">Hydrogenase expression/formation protein HypE</fullName>
    </submittedName>
</protein>
<dbReference type="Gene3D" id="3.30.1330.10">
    <property type="entry name" value="PurM-like, N-terminal domain"/>
    <property type="match status" value="1"/>
</dbReference>
<name>A0A1I4PS16_9EURY</name>
<accession>A0A1I4PS16</accession>
<dbReference type="SUPFAM" id="SSF55326">
    <property type="entry name" value="PurM N-terminal domain-like"/>
    <property type="match status" value="1"/>
</dbReference>
<dbReference type="AlphaFoldDB" id="A0A1I4PS16"/>
<dbReference type="CDD" id="cd02197">
    <property type="entry name" value="HypE"/>
    <property type="match status" value="1"/>
</dbReference>
<reference evidence="5" key="1">
    <citation type="submission" date="2016-10" db="EMBL/GenBank/DDBJ databases">
        <authorList>
            <person name="Varghese N."/>
            <person name="Submissions S."/>
        </authorList>
    </citation>
    <scope>NUCLEOTIDE SEQUENCE [LARGE SCALE GENOMIC DNA]</scope>
    <source>
        <strain evidence="5">Mob M</strain>
    </source>
</reference>
<dbReference type="PANTHER" id="PTHR30303">
    <property type="entry name" value="HYDROGENASE ISOENZYMES FORMATION PROTEIN HYPE"/>
    <property type="match status" value="1"/>
</dbReference>
<dbReference type="PIRSF" id="PIRSF005644">
    <property type="entry name" value="Hdrgns_mtr_HypE"/>
    <property type="match status" value="1"/>
</dbReference>
<organism evidence="4 5">
    <name type="scientific">Methanolobus profundi</name>
    <dbReference type="NCBI Taxonomy" id="487685"/>
    <lineage>
        <taxon>Archaea</taxon>
        <taxon>Methanobacteriati</taxon>
        <taxon>Methanobacteriota</taxon>
        <taxon>Stenosarchaea group</taxon>
        <taxon>Methanomicrobia</taxon>
        <taxon>Methanosarcinales</taxon>
        <taxon>Methanosarcinaceae</taxon>
        <taxon>Methanolobus</taxon>
    </lineage>
</organism>
<dbReference type="Proteomes" id="UP000198535">
    <property type="component" value="Unassembled WGS sequence"/>
</dbReference>
<dbReference type="NCBIfam" id="TIGR02124">
    <property type="entry name" value="hypE"/>
    <property type="match status" value="1"/>
</dbReference>
<comment type="similarity">
    <text evidence="1">Belongs to the HypE family.</text>
</comment>
<dbReference type="InterPro" id="IPR036921">
    <property type="entry name" value="PurM-like_N_sf"/>
</dbReference>
<evidence type="ECO:0000313" key="5">
    <source>
        <dbReference type="Proteomes" id="UP000198535"/>
    </source>
</evidence>
<feature type="domain" description="PurM-like C-terminal" evidence="3">
    <location>
        <begin position="172"/>
        <end position="326"/>
    </location>
</feature>
<keyword evidence="5" id="KW-1185">Reference proteome</keyword>
<evidence type="ECO:0000259" key="3">
    <source>
        <dbReference type="Pfam" id="PF02769"/>
    </source>
</evidence>
<dbReference type="GO" id="GO:0051604">
    <property type="term" value="P:protein maturation"/>
    <property type="evidence" value="ECO:0007669"/>
    <property type="project" value="TreeGrafter"/>
</dbReference>
<feature type="domain" description="PurM-like N-terminal" evidence="2">
    <location>
        <begin position="54"/>
        <end position="161"/>
    </location>
</feature>
<dbReference type="InterPro" id="IPR010918">
    <property type="entry name" value="PurM-like_C_dom"/>
</dbReference>
<dbReference type="Gene3D" id="3.90.650.10">
    <property type="entry name" value="PurM-like C-terminal domain"/>
    <property type="match status" value="1"/>
</dbReference>